<protein>
    <recommendedName>
        <fullName evidence="1">Ig-like domain-containing protein</fullName>
    </recommendedName>
</protein>
<dbReference type="InterPro" id="IPR011009">
    <property type="entry name" value="Kinase-like_dom_sf"/>
</dbReference>
<dbReference type="InterPro" id="IPR012877">
    <property type="entry name" value="Dhs-27"/>
</dbReference>
<dbReference type="Gene3D" id="2.60.40.10">
    <property type="entry name" value="Immunoglobulins"/>
    <property type="match status" value="1"/>
</dbReference>
<dbReference type="Pfam" id="PF07679">
    <property type="entry name" value="I-set"/>
    <property type="match status" value="1"/>
</dbReference>
<dbReference type="PROSITE" id="PS50835">
    <property type="entry name" value="IG_LIKE"/>
    <property type="match status" value="1"/>
</dbReference>
<dbReference type="EMBL" id="CADEPM010000001">
    <property type="protein sequence ID" value="CAB3396941.1"/>
    <property type="molecule type" value="Genomic_DNA"/>
</dbReference>
<sequence>MSLADYGNGILRTHVTWEEIEKRMQESLGTKAKFGVNKKATSIGDMKGFCSIIALIEPEWVEKKDHENLPEKFICKISSLLSFYDMKEMIALKDEDGWTSEKFENMAPLLRDTHNREVSTYLILMREFNNGRTNLQFPKVYATRKFDDENLLQGYILTEFFPNLCDVPNHECISIKEFEPVVRAIASFSAMGVNLSDSDLKFSKDFQVVKVLFEQFFNNEVFIISTAMKSNFPPEYLVKIDEFIQMFTTEFTSPKFVENLANAAHLLNHRPVLLHGDLCSSNCLFSRDQHDTLEFKALIDFQLASLGSPGQDAARLFATCLGKTERRQNRDHLLRIYYDQFVNDIGDREIPYTFEQLVQSYELFFPSMAFTTIPSFFFDNLRTSFTGVPVPTCRWFYNGNELLDGLDGYTIITTDAESSLIINFVEKKHFGEYLCTIRNTNGEELANAMILSEGSSAALPSRRTTSRR</sequence>
<dbReference type="GO" id="GO:0004672">
    <property type="term" value="F:protein kinase activity"/>
    <property type="evidence" value="ECO:0007669"/>
    <property type="project" value="InterPro"/>
</dbReference>
<proteinExistence type="predicted"/>
<dbReference type="InterPro" id="IPR013098">
    <property type="entry name" value="Ig_I-set"/>
</dbReference>
<evidence type="ECO:0000313" key="2">
    <source>
        <dbReference type="EMBL" id="CAB3396941.1"/>
    </source>
</evidence>
<dbReference type="InterPro" id="IPR008266">
    <property type="entry name" value="Tyr_kinase_AS"/>
</dbReference>
<evidence type="ECO:0000313" key="3">
    <source>
        <dbReference type="Proteomes" id="UP000494206"/>
    </source>
</evidence>
<dbReference type="SMART" id="SM00587">
    <property type="entry name" value="CHK"/>
    <property type="match status" value="1"/>
</dbReference>
<dbReference type="PANTHER" id="PTHR23020">
    <property type="entry name" value="UNCHARACTERIZED NUCLEAR HORMONE RECEPTOR-RELATED"/>
    <property type="match status" value="1"/>
</dbReference>
<reference evidence="2 3" key="1">
    <citation type="submission" date="2020-04" db="EMBL/GenBank/DDBJ databases">
        <authorList>
            <person name="Laetsch R D."/>
            <person name="Stevens L."/>
            <person name="Kumar S."/>
            <person name="Blaxter L. M."/>
        </authorList>
    </citation>
    <scope>NUCLEOTIDE SEQUENCE [LARGE SCALE GENOMIC DNA]</scope>
</reference>
<dbReference type="PROSITE" id="PS00109">
    <property type="entry name" value="PROTEIN_KINASE_TYR"/>
    <property type="match status" value="1"/>
</dbReference>
<keyword evidence="3" id="KW-1185">Reference proteome</keyword>
<dbReference type="PANTHER" id="PTHR23020:SF8">
    <property type="entry name" value="CHK KINASE-LIKE DOMAIN-CONTAINING PROTEIN"/>
    <property type="match status" value="1"/>
</dbReference>
<accession>A0A8S1EBA2</accession>
<organism evidence="2 3">
    <name type="scientific">Caenorhabditis bovis</name>
    <dbReference type="NCBI Taxonomy" id="2654633"/>
    <lineage>
        <taxon>Eukaryota</taxon>
        <taxon>Metazoa</taxon>
        <taxon>Ecdysozoa</taxon>
        <taxon>Nematoda</taxon>
        <taxon>Chromadorea</taxon>
        <taxon>Rhabditida</taxon>
        <taxon>Rhabditina</taxon>
        <taxon>Rhabditomorpha</taxon>
        <taxon>Rhabditoidea</taxon>
        <taxon>Rhabditidae</taxon>
        <taxon>Peloderinae</taxon>
        <taxon>Caenorhabditis</taxon>
    </lineage>
</organism>
<dbReference type="SUPFAM" id="SSF48726">
    <property type="entry name" value="Immunoglobulin"/>
    <property type="match status" value="1"/>
</dbReference>
<evidence type="ECO:0000259" key="1">
    <source>
        <dbReference type="PROSITE" id="PS50835"/>
    </source>
</evidence>
<dbReference type="Pfam" id="PF07914">
    <property type="entry name" value="DUF1679"/>
    <property type="match status" value="1"/>
</dbReference>
<dbReference type="InterPro" id="IPR007110">
    <property type="entry name" value="Ig-like_dom"/>
</dbReference>
<feature type="domain" description="Ig-like" evidence="1">
    <location>
        <begin position="389"/>
        <end position="452"/>
    </location>
</feature>
<dbReference type="InterPro" id="IPR013783">
    <property type="entry name" value="Ig-like_fold"/>
</dbReference>
<dbReference type="Proteomes" id="UP000494206">
    <property type="component" value="Unassembled WGS sequence"/>
</dbReference>
<dbReference type="AlphaFoldDB" id="A0A8S1EBA2"/>
<dbReference type="SUPFAM" id="SSF56112">
    <property type="entry name" value="Protein kinase-like (PK-like)"/>
    <property type="match status" value="1"/>
</dbReference>
<comment type="caution">
    <text evidence="2">The sequence shown here is derived from an EMBL/GenBank/DDBJ whole genome shotgun (WGS) entry which is preliminary data.</text>
</comment>
<name>A0A8S1EBA2_9PELO</name>
<dbReference type="InterPro" id="IPR052961">
    <property type="entry name" value="Oxido-Kinase-like_Enzymes"/>
</dbReference>
<dbReference type="InterPro" id="IPR036179">
    <property type="entry name" value="Ig-like_dom_sf"/>
</dbReference>
<gene>
    <name evidence="2" type="ORF">CBOVIS_LOCUS427</name>
</gene>
<dbReference type="OrthoDB" id="8250698at2759"/>
<dbReference type="InterPro" id="IPR015897">
    <property type="entry name" value="CHK_kinase-like"/>
</dbReference>
<dbReference type="Gene3D" id="3.90.1200.10">
    <property type="match status" value="1"/>
</dbReference>